<reference evidence="3" key="1">
    <citation type="submission" date="2023-07" db="EMBL/GenBank/DDBJ databases">
        <title>Sequencing the genomes of 1000 actinobacteria strains.</title>
        <authorList>
            <person name="Klenk H.-P."/>
        </authorList>
    </citation>
    <scope>NUCLEOTIDE SEQUENCE</scope>
    <source>
        <strain evidence="3">DSM 13988</strain>
    </source>
</reference>
<dbReference type="RefSeq" id="WP_309851109.1">
    <property type="nucleotide sequence ID" value="NZ_BAAAIU010000003.1"/>
</dbReference>
<dbReference type="PANTHER" id="PTHR12126:SF11">
    <property type="entry name" value="NADH DEHYDROGENASE [UBIQUINONE] 1 ALPHA SUBCOMPLEX SUBUNIT 9, MITOCHONDRIAL"/>
    <property type="match status" value="1"/>
</dbReference>
<evidence type="ECO:0000259" key="2">
    <source>
        <dbReference type="Pfam" id="PF13460"/>
    </source>
</evidence>
<evidence type="ECO:0000313" key="4">
    <source>
        <dbReference type="Proteomes" id="UP001247307"/>
    </source>
</evidence>
<evidence type="ECO:0000256" key="1">
    <source>
        <dbReference type="SAM" id="MobiDB-lite"/>
    </source>
</evidence>
<dbReference type="InterPro" id="IPR036291">
    <property type="entry name" value="NAD(P)-bd_dom_sf"/>
</dbReference>
<dbReference type="InterPro" id="IPR016040">
    <property type="entry name" value="NAD(P)-bd_dom"/>
</dbReference>
<dbReference type="Pfam" id="PF13460">
    <property type="entry name" value="NAD_binding_10"/>
    <property type="match status" value="1"/>
</dbReference>
<evidence type="ECO:0000313" key="3">
    <source>
        <dbReference type="EMBL" id="MDR6892308.1"/>
    </source>
</evidence>
<keyword evidence="4" id="KW-1185">Reference proteome</keyword>
<dbReference type="EMBL" id="JAVDUI010000001">
    <property type="protein sequence ID" value="MDR6892308.1"/>
    <property type="molecule type" value="Genomic_DNA"/>
</dbReference>
<dbReference type="GO" id="GO:0044877">
    <property type="term" value="F:protein-containing complex binding"/>
    <property type="evidence" value="ECO:0007669"/>
    <property type="project" value="TreeGrafter"/>
</dbReference>
<dbReference type="AlphaFoldDB" id="A0AAE3YEB9"/>
<sequence>MRILVTGGTGVLGTHLLPLLRARGHEVLALTRREGVYGGVAGDLAAGAGLDEAVAGVELVINMASSTSKKDWNSVDIGGTARLAAAARRASVPHFMHVSILGIDAIPFPYYTAKLEAETQVRQSGVPFTIVRISQFHELVDSVFAAVPRVGFGRVARFPVPGDIRLQPIAAADAARALAERSDFPASRGIESLAGPAVLTGNDLAYQWLHASGRRGRPVNMPLAGETLRAFADGHATAPDHAWPGQTFEEFVAERVSTGRPVSYPLAPWSGLASPAAPKEPRERRGVRTRRSAAVASAEPAASASSSEPAAPPSPKDAE</sequence>
<organism evidence="3 4">
    <name type="scientific">Falsarthrobacter nasiphocae</name>
    <dbReference type="NCBI Taxonomy" id="189863"/>
    <lineage>
        <taxon>Bacteria</taxon>
        <taxon>Bacillati</taxon>
        <taxon>Actinomycetota</taxon>
        <taxon>Actinomycetes</taxon>
        <taxon>Micrococcales</taxon>
        <taxon>Micrococcaceae</taxon>
        <taxon>Falsarthrobacter</taxon>
    </lineage>
</organism>
<name>A0AAE3YEB9_9MICC</name>
<dbReference type="Proteomes" id="UP001247307">
    <property type="component" value="Unassembled WGS sequence"/>
</dbReference>
<comment type="caution">
    <text evidence="3">The sequence shown here is derived from an EMBL/GenBank/DDBJ whole genome shotgun (WGS) entry which is preliminary data.</text>
</comment>
<feature type="region of interest" description="Disordered" evidence="1">
    <location>
        <begin position="264"/>
        <end position="319"/>
    </location>
</feature>
<dbReference type="InterPro" id="IPR051207">
    <property type="entry name" value="ComplexI_NDUFA9_subunit"/>
</dbReference>
<protein>
    <submittedName>
        <fullName evidence="3">Uncharacterized protein YbjT (DUF2867 family)</fullName>
    </submittedName>
</protein>
<feature type="domain" description="NAD(P)-binding" evidence="2">
    <location>
        <begin position="7"/>
        <end position="136"/>
    </location>
</feature>
<feature type="compositionally biased region" description="Low complexity" evidence="1">
    <location>
        <begin position="292"/>
        <end position="309"/>
    </location>
</feature>
<gene>
    <name evidence="3" type="ORF">J2S35_001248</name>
</gene>
<dbReference type="Gene3D" id="3.40.50.720">
    <property type="entry name" value="NAD(P)-binding Rossmann-like Domain"/>
    <property type="match status" value="1"/>
</dbReference>
<accession>A0AAE3YEB9</accession>
<dbReference type="PANTHER" id="PTHR12126">
    <property type="entry name" value="NADH-UBIQUINONE OXIDOREDUCTASE 39 KDA SUBUNIT-RELATED"/>
    <property type="match status" value="1"/>
</dbReference>
<proteinExistence type="predicted"/>
<dbReference type="SUPFAM" id="SSF51735">
    <property type="entry name" value="NAD(P)-binding Rossmann-fold domains"/>
    <property type="match status" value="1"/>
</dbReference>
<feature type="compositionally biased region" description="Pro residues" evidence="1">
    <location>
        <begin position="310"/>
        <end position="319"/>
    </location>
</feature>